<dbReference type="AlphaFoldDB" id="A0A3D9I4E5"/>
<comment type="caution">
    <text evidence="2">The sequence shown here is derived from an EMBL/GenBank/DDBJ whole genome shotgun (WGS) entry which is preliminary data.</text>
</comment>
<feature type="signal peptide" evidence="1">
    <location>
        <begin position="1"/>
        <end position="25"/>
    </location>
</feature>
<evidence type="ECO:0000313" key="2">
    <source>
        <dbReference type="EMBL" id="RED56515.1"/>
    </source>
</evidence>
<gene>
    <name evidence="2" type="ORF">DFP98_13973</name>
</gene>
<protein>
    <submittedName>
        <fullName evidence="2">Uncharacterized protein</fullName>
    </submittedName>
</protein>
<dbReference type="OrthoDB" id="2654428at2"/>
<dbReference type="Proteomes" id="UP000256977">
    <property type="component" value="Unassembled WGS sequence"/>
</dbReference>
<proteinExistence type="predicted"/>
<feature type="chain" id="PRO_5017669065" evidence="1">
    <location>
        <begin position="26"/>
        <end position="154"/>
    </location>
</feature>
<organism evidence="2 3">
    <name type="scientific">Cohnella phaseoli</name>
    <dbReference type="NCBI Taxonomy" id="456490"/>
    <lineage>
        <taxon>Bacteria</taxon>
        <taxon>Bacillati</taxon>
        <taxon>Bacillota</taxon>
        <taxon>Bacilli</taxon>
        <taxon>Bacillales</taxon>
        <taxon>Paenibacillaceae</taxon>
        <taxon>Cohnella</taxon>
    </lineage>
</organism>
<dbReference type="RefSeq" id="WP_116064947.1">
    <property type="nucleotide sequence ID" value="NZ_QRDZ01000039.1"/>
</dbReference>
<reference evidence="2 3" key="1">
    <citation type="submission" date="2018-07" db="EMBL/GenBank/DDBJ databases">
        <title>Genomic Encyclopedia of Type Strains, Phase III (KMG-III): the genomes of soil and plant-associated and newly described type strains.</title>
        <authorList>
            <person name="Whitman W."/>
        </authorList>
    </citation>
    <scope>NUCLEOTIDE SEQUENCE [LARGE SCALE GENOMIC DNA]</scope>
    <source>
        <strain evidence="2 3">CECT 7287</strain>
    </source>
</reference>
<keyword evidence="1" id="KW-0732">Signal</keyword>
<keyword evidence="3" id="KW-1185">Reference proteome</keyword>
<sequence length="154" mass="16624">MWFSWLLLFSLMGNGGAASYSTASAAVAAVPQWDLDGVSLGDTESEVIAAWGKPNAVETDEWYPDCVIWSYMGGRNAGLCDGEVSFVQVTSRADKVNLNGRELAMSGPDLRRALGNPEFEAEDGWGVIHGPEALKVFVDERGKLVSLDLFGSEF</sequence>
<evidence type="ECO:0000313" key="3">
    <source>
        <dbReference type="Proteomes" id="UP000256977"/>
    </source>
</evidence>
<accession>A0A3D9I4E5</accession>
<evidence type="ECO:0000256" key="1">
    <source>
        <dbReference type="SAM" id="SignalP"/>
    </source>
</evidence>
<dbReference type="EMBL" id="QRDZ01000039">
    <property type="protein sequence ID" value="RED56515.1"/>
    <property type="molecule type" value="Genomic_DNA"/>
</dbReference>
<name>A0A3D9I4E5_9BACL</name>